<dbReference type="PROSITE" id="PS00028">
    <property type="entry name" value="ZINC_FINGER_C2H2_1"/>
    <property type="match status" value="11"/>
</dbReference>
<keyword evidence="8" id="KW-0238">DNA-binding</keyword>
<feature type="compositionally biased region" description="Basic and acidic residues" evidence="12">
    <location>
        <begin position="342"/>
        <end position="353"/>
    </location>
</feature>
<evidence type="ECO:0000259" key="13">
    <source>
        <dbReference type="PROSITE" id="PS50157"/>
    </source>
</evidence>
<evidence type="ECO:0000256" key="2">
    <source>
        <dbReference type="ARBA" id="ARBA00006991"/>
    </source>
</evidence>
<dbReference type="PANTHER" id="PTHR24381:SF462">
    <property type="entry name" value="ZINC FINGER PROTEIN 566"/>
    <property type="match status" value="1"/>
</dbReference>
<dbReference type="Pfam" id="PF01352">
    <property type="entry name" value="KRAB"/>
    <property type="match status" value="1"/>
</dbReference>
<feature type="domain" description="C2H2-type" evidence="13">
    <location>
        <begin position="545"/>
        <end position="572"/>
    </location>
</feature>
<evidence type="ECO:0000256" key="9">
    <source>
        <dbReference type="ARBA" id="ARBA00023163"/>
    </source>
</evidence>
<dbReference type="FunFam" id="3.30.160.60:FF:000016">
    <property type="entry name" value="zinc finger protein 37 homolog"/>
    <property type="match status" value="1"/>
</dbReference>
<feature type="domain" description="C2H2-type" evidence="13">
    <location>
        <begin position="405"/>
        <end position="432"/>
    </location>
</feature>
<dbReference type="Gene3D" id="6.10.140.140">
    <property type="match status" value="1"/>
</dbReference>
<evidence type="ECO:0000313" key="16">
    <source>
        <dbReference type="Proteomes" id="UP000314981"/>
    </source>
</evidence>
<dbReference type="FunFam" id="3.30.160.60:FF:002343">
    <property type="entry name" value="Zinc finger protein 33A"/>
    <property type="match status" value="2"/>
</dbReference>
<dbReference type="FunFam" id="3.30.160.60:FF:001270">
    <property type="entry name" value="zinc finger protein 583 isoform X1"/>
    <property type="match status" value="2"/>
</dbReference>
<dbReference type="SUPFAM" id="SSF109640">
    <property type="entry name" value="KRAB domain (Kruppel-associated box)"/>
    <property type="match status" value="1"/>
</dbReference>
<dbReference type="GO" id="GO:0000981">
    <property type="term" value="F:DNA-binding transcription factor activity, RNA polymerase II-specific"/>
    <property type="evidence" value="ECO:0007669"/>
    <property type="project" value="TreeGrafter"/>
</dbReference>
<evidence type="ECO:0000256" key="1">
    <source>
        <dbReference type="ARBA" id="ARBA00004123"/>
    </source>
</evidence>
<feature type="domain" description="C2H2-type" evidence="13">
    <location>
        <begin position="629"/>
        <end position="656"/>
    </location>
</feature>
<dbReference type="PROSITE" id="PS50157">
    <property type="entry name" value="ZINC_FINGER_C2H2_2"/>
    <property type="match status" value="14"/>
</dbReference>
<feature type="domain" description="C2H2-type" evidence="13">
    <location>
        <begin position="685"/>
        <end position="712"/>
    </location>
</feature>
<dbReference type="Gene3D" id="3.30.160.60">
    <property type="entry name" value="Classic Zinc Finger"/>
    <property type="match status" value="14"/>
</dbReference>
<dbReference type="PROSITE" id="PS50805">
    <property type="entry name" value="KRAB"/>
    <property type="match status" value="1"/>
</dbReference>
<evidence type="ECO:0000256" key="8">
    <source>
        <dbReference type="ARBA" id="ARBA00023125"/>
    </source>
</evidence>
<evidence type="ECO:0000256" key="4">
    <source>
        <dbReference type="ARBA" id="ARBA00022737"/>
    </source>
</evidence>
<evidence type="ECO:0000256" key="6">
    <source>
        <dbReference type="ARBA" id="ARBA00022833"/>
    </source>
</evidence>
<gene>
    <name evidence="15" type="primary">LOC113876057</name>
</gene>
<dbReference type="FunFam" id="3.30.160.60:FF:000136">
    <property type="entry name" value="GLI family zinc finger 4"/>
    <property type="match status" value="1"/>
</dbReference>
<dbReference type="PANTHER" id="PTHR24381">
    <property type="entry name" value="ZINC FINGER PROTEIN"/>
    <property type="match status" value="1"/>
</dbReference>
<keyword evidence="6" id="KW-0862">Zinc</keyword>
<evidence type="ECO:0000256" key="5">
    <source>
        <dbReference type="ARBA" id="ARBA00022771"/>
    </source>
</evidence>
<feature type="domain" description="C2H2-type" evidence="13">
    <location>
        <begin position="461"/>
        <end position="488"/>
    </location>
</feature>
<dbReference type="FunFam" id="3.30.160.60:FF:001157">
    <property type="entry name" value="Zinc finger protein 793"/>
    <property type="match status" value="1"/>
</dbReference>
<feature type="domain" description="C2H2-type" evidence="13">
    <location>
        <begin position="489"/>
        <end position="516"/>
    </location>
</feature>
<protein>
    <submittedName>
        <fullName evidence="15">Uncharacterized protein</fullName>
    </submittedName>
</protein>
<evidence type="ECO:0000256" key="12">
    <source>
        <dbReference type="SAM" id="MobiDB-lite"/>
    </source>
</evidence>
<feature type="domain" description="C2H2-type" evidence="13">
    <location>
        <begin position="657"/>
        <end position="684"/>
    </location>
</feature>
<feature type="domain" description="KRAB" evidence="14">
    <location>
        <begin position="8"/>
        <end position="78"/>
    </location>
</feature>
<dbReference type="Proteomes" id="UP000314981">
    <property type="component" value="Chromosome 18"/>
</dbReference>
<reference evidence="15" key="3">
    <citation type="submission" date="2025-09" db="UniProtKB">
        <authorList>
            <consortium name="Ensembl"/>
        </authorList>
    </citation>
    <scope>IDENTIFICATION</scope>
</reference>
<keyword evidence="10" id="KW-0539">Nucleus</keyword>
<dbReference type="GO" id="GO:0000977">
    <property type="term" value="F:RNA polymerase II transcription regulatory region sequence-specific DNA binding"/>
    <property type="evidence" value="ECO:0007669"/>
    <property type="project" value="TreeGrafter"/>
</dbReference>
<feature type="domain" description="C2H2-type" evidence="13">
    <location>
        <begin position="713"/>
        <end position="740"/>
    </location>
</feature>
<dbReference type="InterPro" id="IPR001909">
    <property type="entry name" value="KRAB"/>
</dbReference>
<reference evidence="15 16" key="1">
    <citation type="submission" date="2018-11" db="EMBL/GenBank/DDBJ databases">
        <title>Haplotype-resolved cattle genomes.</title>
        <authorList>
            <person name="Low W.Y."/>
            <person name="Tearle R."/>
            <person name="Bickhart D.M."/>
            <person name="Rosen B.D."/>
            <person name="Koren S."/>
            <person name="Rhie A."/>
            <person name="Hiendleder S."/>
            <person name="Phillippy A.M."/>
            <person name="Smith T.P.L."/>
            <person name="Williams J.L."/>
        </authorList>
    </citation>
    <scope>NUCLEOTIDE SEQUENCE [LARGE SCALE GENOMIC DNA]</scope>
</reference>
<feature type="domain" description="C2H2-type" evidence="13">
    <location>
        <begin position="741"/>
        <end position="768"/>
    </location>
</feature>
<keyword evidence="9" id="KW-0804">Transcription</keyword>
<dbReference type="Pfam" id="PF00096">
    <property type="entry name" value="zf-C2H2"/>
    <property type="match status" value="11"/>
</dbReference>
<dbReference type="SUPFAM" id="SSF57667">
    <property type="entry name" value="beta-beta-alpha zinc fingers"/>
    <property type="match status" value="7"/>
</dbReference>
<dbReference type="FunFam" id="3.30.160.60:FF:000380">
    <property type="entry name" value="zinc finger protein 2 isoform X2"/>
    <property type="match status" value="1"/>
</dbReference>
<name>A0A4W2E4Q4_BOBOX</name>
<feature type="domain" description="C2H2-type" evidence="13">
    <location>
        <begin position="769"/>
        <end position="796"/>
    </location>
</feature>
<feature type="domain" description="C2H2-type" evidence="13">
    <location>
        <begin position="517"/>
        <end position="544"/>
    </location>
</feature>
<dbReference type="CDD" id="cd07765">
    <property type="entry name" value="KRAB_A-box"/>
    <property type="match status" value="1"/>
</dbReference>
<feature type="domain" description="C2H2-type" evidence="13">
    <location>
        <begin position="433"/>
        <end position="460"/>
    </location>
</feature>
<reference evidence="15" key="2">
    <citation type="submission" date="2025-08" db="UniProtKB">
        <authorList>
            <consortium name="Ensembl"/>
        </authorList>
    </citation>
    <scope>IDENTIFICATION</scope>
</reference>
<keyword evidence="16" id="KW-1185">Reference proteome</keyword>
<dbReference type="SMART" id="SM00349">
    <property type="entry name" value="KRAB"/>
    <property type="match status" value="1"/>
</dbReference>
<dbReference type="InterPro" id="IPR036051">
    <property type="entry name" value="KRAB_dom_sf"/>
</dbReference>
<dbReference type="GO" id="GO:0031981">
    <property type="term" value="C:nuclear lumen"/>
    <property type="evidence" value="ECO:0007669"/>
    <property type="project" value="UniProtKB-ARBA"/>
</dbReference>
<keyword evidence="5 11" id="KW-0863">Zinc-finger</keyword>
<keyword evidence="4" id="KW-0677">Repeat</keyword>
<dbReference type="Ensembl" id="ENSBIXT00000021798.1">
    <property type="protein sequence ID" value="ENSBIXP00000034272.1"/>
    <property type="gene ID" value="ENSBIXG00000005964.1"/>
</dbReference>
<feature type="region of interest" description="Disordered" evidence="12">
    <location>
        <begin position="335"/>
        <end position="356"/>
    </location>
</feature>
<evidence type="ECO:0000256" key="11">
    <source>
        <dbReference type="PROSITE-ProRule" id="PRU00042"/>
    </source>
</evidence>
<evidence type="ECO:0000256" key="3">
    <source>
        <dbReference type="ARBA" id="ARBA00022723"/>
    </source>
</evidence>
<evidence type="ECO:0000256" key="7">
    <source>
        <dbReference type="ARBA" id="ARBA00023015"/>
    </source>
</evidence>
<comment type="subcellular location">
    <subcellularLocation>
        <location evidence="1">Nucleus</location>
    </subcellularLocation>
</comment>
<evidence type="ECO:0000313" key="15">
    <source>
        <dbReference type="Ensembl" id="ENSBIXP00000034272.1"/>
    </source>
</evidence>
<keyword evidence="3" id="KW-0479">Metal-binding</keyword>
<feature type="domain" description="C2H2-type" evidence="13">
    <location>
        <begin position="573"/>
        <end position="600"/>
    </location>
</feature>
<keyword evidence="7" id="KW-0805">Transcription regulation</keyword>
<accession>A0A4W2E4Q4</accession>
<dbReference type="InterPro" id="IPR036236">
    <property type="entry name" value="Znf_C2H2_sf"/>
</dbReference>
<dbReference type="GO" id="GO:0008270">
    <property type="term" value="F:zinc ion binding"/>
    <property type="evidence" value="ECO:0007669"/>
    <property type="project" value="UniProtKB-KW"/>
</dbReference>
<dbReference type="InterPro" id="IPR013087">
    <property type="entry name" value="Znf_C2H2_type"/>
</dbReference>
<comment type="similarity">
    <text evidence="2">Belongs to the krueppel C2H2-type zinc-finger protein family.</text>
</comment>
<sequence>MTRSKGWLTFQDVAIDFTQEEWECLDLGQRELYRDVMLENYGNLASLGLVSKLDLVTFLEQLDDPRNIRRMGTTAIYPAMSPQDTQHLLLKNPALEDVFPKPNLRICQTFHLRNLNLLKDWEYTRVNERQRGCLYGYKEMKTVIRNANVTGKINDQRVPKWEKHQVQSSTSTEKCRCLRKDVPPFLKHTCSLKGNMENLKGNLVSTANTHSDNSEGRLRLNMHSSMSEYLQFNNERTNSQFNQFEGSLRRGSFFFPQKIFSLHSKMYNVDDNGRDALQPSLFSTSRDMVNTQELCMYNKMSQALRKSSSSNNHRSIYGGVRRYSGSETGYMVEGDSNLMKHRGPESSNKDSKSKTFRNTFDQMAGFSLDKSTCSEERTFREYGKVSNQSSELIQQQTVQNPQKENKGNICGNVFSKASNLSKHRKIHTGRKPFKCTDCSKAFNRRSHLTQHQRIHTGEKPYKCVECGKVFPYSSSLTEHQRIHTGERPYKCTECSVAFVCSSHLTYHQRIHTGEKPYKCKECNRAFHSRSLLNRHQRIHSGERPYKCKECNKAFFLPSHLMKHQRIHTGERPYECKERIKTFILSSHLTQHQQIHTGEKTYHCTQCGQTFICHSKLIVHHRIHTREKPYKYKECGKAFFTSSDLCHHQRIHRADRRYQCTECGKAFITRSRLTKHQRIHTGERPYSCVECGKAFTCNSTLTEHWRIHTGERPHKCKDCNKAFHRRSLLTQHQRVHTGERPYKCTECGKAFGRYSTLSTHQRIHTGERPYKCTACGKAFSRSDHLSKHLRTHTRQKR</sequence>
<dbReference type="AlphaFoldDB" id="A0A4W2E4Q4"/>
<dbReference type="GO" id="GO:0022603">
    <property type="term" value="P:regulation of anatomical structure morphogenesis"/>
    <property type="evidence" value="ECO:0007669"/>
    <property type="project" value="UniProtKB-ARBA"/>
</dbReference>
<organism evidence="15 16">
    <name type="scientific">Bos indicus x Bos taurus</name>
    <name type="common">Hybrid cattle</name>
    <dbReference type="NCBI Taxonomy" id="30522"/>
    <lineage>
        <taxon>Eukaryota</taxon>
        <taxon>Metazoa</taxon>
        <taxon>Chordata</taxon>
        <taxon>Craniata</taxon>
        <taxon>Vertebrata</taxon>
        <taxon>Euteleostomi</taxon>
        <taxon>Mammalia</taxon>
        <taxon>Eutheria</taxon>
        <taxon>Laurasiatheria</taxon>
        <taxon>Artiodactyla</taxon>
        <taxon>Ruminantia</taxon>
        <taxon>Pecora</taxon>
        <taxon>Bovidae</taxon>
        <taxon>Bovinae</taxon>
        <taxon>Bos</taxon>
    </lineage>
</organism>
<evidence type="ECO:0000259" key="14">
    <source>
        <dbReference type="PROSITE" id="PS50805"/>
    </source>
</evidence>
<evidence type="ECO:0000256" key="10">
    <source>
        <dbReference type="ARBA" id="ARBA00023242"/>
    </source>
</evidence>
<dbReference type="FunFam" id="3.30.160.60:FF:000483">
    <property type="entry name" value="Zinc finger protein 423"/>
    <property type="match status" value="1"/>
</dbReference>
<dbReference type="FunFam" id="3.30.160.60:FF:000690">
    <property type="entry name" value="Zinc finger protein 354C"/>
    <property type="match status" value="1"/>
</dbReference>
<dbReference type="SMART" id="SM00355">
    <property type="entry name" value="ZnF_C2H2"/>
    <property type="match status" value="14"/>
</dbReference>
<feature type="domain" description="C2H2-type" evidence="13">
    <location>
        <begin position="601"/>
        <end position="628"/>
    </location>
</feature>
<proteinExistence type="inferred from homology"/>
<dbReference type="FunFam" id="3.30.160.60:FF:000001">
    <property type="entry name" value="Zinc finger protein 1 homolog"/>
    <property type="match status" value="1"/>
</dbReference>
<dbReference type="FunFam" id="3.30.160.60:FF:000052">
    <property type="entry name" value="zinc finger protein 546 isoform X1"/>
    <property type="match status" value="1"/>
</dbReference>
<dbReference type="FunFam" id="3.30.160.60:FF:002090">
    <property type="entry name" value="Zinc finger protein 473"/>
    <property type="match status" value="1"/>
</dbReference>